<accession>A0ABV7WFI8</accession>
<feature type="region of interest" description="Disordered" evidence="1">
    <location>
        <begin position="50"/>
        <end position="69"/>
    </location>
</feature>
<dbReference type="RefSeq" id="WP_340292663.1">
    <property type="nucleotide sequence ID" value="NZ_JBBEOI010000079.1"/>
</dbReference>
<sequence>MRPSRSDAAVVDARRRFDDAAHQLDSVLDEEQRPAADRLAVLGAQVLTSRPTAAQSWPGLRRRRSPTGI</sequence>
<evidence type="ECO:0000313" key="2">
    <source>
        <dbReference type="EMBL" id="MFC3687331.1"/>
    </source>
</evidence>
<protein>
    <submittedName>
        <fullName evidence="2">Uncharacterized protein</fullName>
    </submittedName>
</protein>
<comment type="caution">
    <text evidence="2">The sequence shown here is derived from an EMBL/GenBank/DDBJ whole genome shotgun (WGS) entry which is preliminary data.</text>
</comment>
<gene>
    <name evidence="2" type="ORF">ACFOLH_03140</name>
</gene>
<name>A0ABV7WFI8_9MICO</name>
<evidence type="ECO:0000313" key="3">
    <source>
        <dbReference type="Proteomes" id="UP001595685"/>
    </source>
</evidence>
<organism evidence="2 3">
    <name type="scientific">Aquipuribacter hungaricus</name>
    <dbReference type="NCBI Taxonomy" id="545624"/>
    <lineage>
        <taxon>Bacteria</taxon>
        <taxon>Bacillati</taxon>
        <taxon>Actinomycetota</taxon>
        <taxon>Actinomycetes</taxon>
        <taxon>Micrococcales</taxon>
        <taxon>Intrasporangiaceae</taxon>
        <taxon>Aquipuribacter</taxon>
    </lineage>
</organism>
<keyword evidence="3" id="KW-1185">Reference proteome</keyword>
<evidence type="ECO:0000256" key="1">
    <source>
        <dbReference type="SAM" id="MobiDB-lite"/>
    </source>
</evidence>
<reference evidence="3" key="1">
    <citation type="journal article" date="2019" name="Int. J. Syst. Evol. Microbiol.">
        <title>The Global Catalogue of Microorganisms (GCM) 10K type strain sequencing project: providing services to taxonomists for standard genome sequencing and annotation.</title>
        <authorList>
            <consortium name="The Broad Institute Genomics Platform"/>
            <consortium name="The Broad Institute Genome Sequencing Center for Infectious Disease"/>
            <person name="Wu L."/>
            <person name="Ma J."/>
        </authorList>
    </citation>
    <scope>NUCLEOTIDE SEQUENCE [LARGE SCALE GENOMIC DNA]</scope>
    <source>
        <strain evidence="3">NCAIM B.02333</strain>
    </source>
</reference>
<dbReference type="Proteomes" id="UP001595685">
    <property type="component" value="Unassembled WGS sequence"/>
</dbReference>
<dbReference type="EMBL" id="JBHRWW010000001">
    <property type="protein sequence ID" value="MFC3687331.1"/>
    <property type="molecule type" value="Genomic_DNA"/>
</dbReference>
<feature type="compositionally biased region" description="Basic residues" evidence="1">
    <location>
        <begin position="60"/>
        <end position="69"/>
    </location>
</feature>
<proteinExistence type="predicted"/>